<sequence>MHVSVLLLILVLLIFFNSPEMNPRSLESIRKRKAEDDDEMVFFIFPALYSHMMDSRERIKRHSSILYGKKRVRQILDGHVKNCRVAFRMEPEIFRWLASYLRNKRLILDSRLKVEEKLAFFLYMLSHNASFEDLQLEFEHSGYTFHKYISEFFDIIPILATRFVRPRYIDKPHPKISMDDRFFPYFKVPSSSMTSSSLTY</sequence>
<name>A0ACD5U747_AVESA</name>
<reference evidence="1" key="1">
    <citation type="submission" date="2021-05" db="EMBL/GenBank/DDBJ databases">
        <authorList>
            <person name="Scholz U."/>
            <person name="Mascher M."/>
            <person name="Fiebig A."/>
        </authorList>
    </citation>
    <scope>NUCLEOTIDE SEQUENCE [LARGE SCALE GENOMIC DNA]</scope>
</reference>
<organism evidence="1 2">
    <name type="scientific">Avena sativa</name>
    <name type="common">Oat</name>
    <dbReference type="NCBI Taxonomy" id="4498"/>
    <lineage>
        <taxon>Eukaryota</taxon>
        <taxon>Viridiplantae</taxon>
        <taxon>Streptophyta</taxon>
        <taxon>Embryophyta</taxon>
        <taxon>Tracheophyta</taxon>
        <taxon>Spermatophyta</taxon>
        <taxon>Magnoliopsida</taxon>
        <taxon>Liliopsida</taxon>
        <taxon>Poales</taxon>
        <taxon>Poaceae</taxon>
        <taxon>BOP clade</taxon>
        <taxon>Pooideae</taxon>
        <taxon>Poodae</taxon>
        <taxon>Poeae</taxon>
        <taxon>Poeae Chloroplast Group 1 (Aveneae type)</taxon>
        <taxon>Aveninae</taxon>
        <taxon>Avena</taxon>
    </lineage>
</organism>
<reference evidence="1" key="2">
    <citation type="submission" date="2025-09" db="UniProtKB">
        <authorList>
            <consortium name="EnsemblPlants"/>
        </authorList>
    </citation>
    <scope>IDENTIFICATION</scope>
</reference>
<protein>
    <submittedName>
        <fullName evidence="1">Uncharacterized protein</fullName>
    </submittedName>
</protein>
<dbReference type="Proteomes" id="UP001732700">
    <property type="component" value="Chromosome 1D"/>
</dbReference>
<accession>A0ACD5U747</accession>
<evidence type="ECO:0000313" key="2">
    <source>
        <dbReference type="Proteomes" id="UP001732700"/>
    </source>
</evidence>
<proteinExistence type="predicted"/>
<keyword evidence="2" id="KW-1185">Reference proteome</keyword>
<evidence type="ECO:0000313" key="1">
    <source>
        <dbReference type="EnsemblPlants" id="AVESA.00010b.r2.1DG0191890.1.CDS.1"/>
    </source>
</evidence>
<dbReference type="EnsemblPlants" id="AVESA.00010b.r2.1DG0191890.1">
    <property type="protein sequence ID" value="AVESA.00010b.r2.1DG0191890.1.CDS.1"/>
    <property type="gene ID" value="AVESA.00010b.r2.1DG0191890"/>
</dbReference>